<comment type="caution">
    <text evidence="1">The sequence shown here is derived from an EMBL/GenBank/DDBJ whole genome shotgun (WGS) entry which is preliminary data.</text>
</comment>
<evidence type="ECO:0000313" key="2">
    <source>
        <dbReference type="Proteomes" id="UP000194464"/>
    </source>
</evidence>
<dbReference type="Proteomes" id="UP000194464">
    <property type="component" value="Unassembled WGS sequence"/>
</dbReference>
<organism evidence="1 2">
    <name type="scientific">Plantibacter elymi</name>
    <name type="common">nom. nud.</name>
    <dbReference type="NCBI Taxonomy" id="199708"/>
    <lineage>
        <taxon>Bacteria</taxon>
        <taxon>Bacillati</taxon>
        <taxon>Actinomycetota</taxon>
        <taxon>Actinomycetes</taxon>
        <taxon>Micrococcales</taxon>
        <taxon>Microbacteriaceae</taxon>
        <taxon>Plantibacter</taxon>
    </lineage>
</organism>
<sequence length="56" mass="6196">MNPDEIKKQRAEALEGIAAADAVLNTFDNAELRRFAEGMKQAHEGQLRILADAENN</sequence>
<evidence type="ECO:0000313" key="1">
    <source>
        <dbReference type="EMBL" id="SMQ58140.1"/>
    </source>
</evidence>
<keyword evidence="2" id="KW-1185">Reference proteome</keyword>
<proteinExistence type="predicted"/>
<gene>
    <name evidence="1" type="ORF">SAMN06295909_0111</name>
</gene>
<protein>
    <submittedName>
        <fullName evidence="1">Uncharacterized protein</fullName>
    </submittedName>
</protein>
<reference evidence="1 2" key="1">
    <citation type="submission" date="2017-04" db="EMBL/GenBank/DDBJ databases">
        <authorList>
            <person name="Varghese N."/>
            <person name="Submissions S."/>
        </authorList>
    </citation>
    <scope>NUCLEOTIDE SEQUENCE [LARGE SCALE GENOMIC DNA]</scope>
    <source>
        <strain evidence="1 2">VKM Ac-1784</strain>
    </source>
</reference>
<dbReference type="EMBL" id="FXWJ01000001">
    <property type="protein sequence ID" value="SMQ58140.1"/>
    <property type="molecule type" value="Genomic_DNA"/>
</dbReference>
<name>A0ABY1R748_9MICO</name>
<dbReference type="RefSeq" id="WP_165766947.1">
    <property type="nucleotide sequence ID" value="NZ_FXWJ01000001.1"/>
</dbReference>
<accession>A0ABY1R748</accession>